<dbReference type="InterPro" id="IPR011256">
    <property type="entry name" value="Reg_factor_effector_dom_sf"/>
</dbReference>
<evidence type="ECO:0000256" key="2">
    <source>
        <dbReference type="ARBA" id="ARBA00023125"/>
    </source>
</evidence>
<dbReference type="Proteomes" id="UP001517367">
    <property type="component" value="Unassembled WGS sequence"/>
</dbReference>
<evidence type="ECO:0000256" key="3">
    <source>
        <dbReference type="ARBA" id="ARBA00023163"/>
    </source>
</evidence>
<organism evidence="5 6">
    <name type="scientific">Pedobacter helvus</name>
    <dbReference type="NCBI Taxonomy" id="2563444"/>
    <lineage>
        <taxon>Bacteria</taxon>
        <taxon>Pseudomonadati</taxon>
        <taxon>Bacteroidota</taxon>
        <taxon>Sphingobacteriia</taxon>
        <taxon>Sphingobacteriales</taxon>
        <taxon>Sphingobacteriaceae</taxon>
        <taxon>Pedobacter</taxon>
    </lineage>
</organism>
<dbReference type="Pfam" id="PF06445">
    <property type="entry name" value="GyrI-like"/>
    <property type="match status" value="1"/>
</dbReference>
<dbReference type="PROSITE" id="PS00041">
    <property type="entry name" value="HTH_ARAC_FAMILY_1"/>
    <property type="match status" value="1"/>
</dbReference>
<evidence type="ECO:0000313" key="6">
    <source>
        <dbReference type="Proteomes" id="UP001517367"/>
    </source>
</evidence>
<dbReference type="SMART" id="SM00342">
    <property type="entry name" value="HTH_ARAC"/>
    <property type="match status" value="1"/>
</dbReference>
<dbReference type="InterPro" id="IPR050908">
    <property type="entry name" value="SmbC-like"/>
</dbReference>
<dbReference type="InterPro" id="IPR010499">
    <property type="entry name" value="AraC_E-bd"/>
</dbReference>
<name>A0ABW9JP44_9SPHI</name>
<keyword evidence="2" id="KW-0238">DNA-binding</keyword>
<dbReference type="SUPFAM" id="SSF55136">
    <property type="entry name" value="Probable bacterial effector-binding domain"/>
    <property type="match status" value="1"/>
</dbReference>
<sequence length="300" mass="34869">MNEEYIKRINKILTYIDSNLSSDLSLEMLSELAYYSPFHLHRLFKAYTSETINSYITRKRIEKTASLLIHQKEITISELAFSYGFNSNSSFTRTFKKVYGVSPSEFRKLSPSNYSKIGKIESKNGQIRPIFEDYICNINHHKNWIKMNAKIEIKETPKLDFAFLTQIGVSGLHSAFEKLIKWAKPKGLTETPDFKMARIYHDSFKITEPEKVRMSACLLLKEPIEVSGEIGLTAIEKGKCIVGRFEIEPKDFEKSWNGLFVWMNENGYKKTDKNPFEIFHNNFSEHPENKAIVDFYIPIS</sequence>
<dbReference type="RefSeq" id="WP_138731345.1">
    <property type="nucleotide sequence ID" value="NZ_SRMP02000037.1"/>
</dbReference>
<keyword evidence="1" id="KW-0805">Transcription regulation</keyword>
<dbReference type="Gene3D" id="3.20.80.10">
    <property type="entry name" value="Regulatory factor, effector binding domain"/>
    <property type="match status" value="1"/>
</dbReference>
<dbReference type="SMART" id="SM00871">
    <property type="entry name" value="AraC_E_bind"/>
    <property type="match status" value="1"/>
</dbReference>
<comment type="caution">
    <text evidence="5">The sequence shown here is derived from an EMBL/GenBank/DDBJ whole genome shotgun (WGS) entry which is preliminary data.</text>
</comment>
<dbReference type="InterPro" id="IPR009057">
    <property type="entry name" value="Homeodomain-like_sf"/>
</dbReference>
<dbReference type="Gene3D" id="1.10.10.60">
    <property type="entry name" value="Homeodomain-like"/>
    <property type="match status" value="2"/>
</dbReference>
<dbReference type="PROSITE" id="PS01124">
    <property type="entry name" value="HTH_ARAC_FAMILY_2"/>
    <property type="match status" value="1"/>
</dbReference>
<dbReference type="EMBL" id="SRMP02000037">
    <property type="protein sequence ID" value="MFN0293013.1"/>
    <property type="molecule type" value="Genomic_DNA"/>
</dbReference>
<dbReference type="InterPro" id="IPR018060">
    <property type="entry name" value="HTH_AraC"/>
</dbReference>
<dbReference type="InterPro" id="IPR018062">
    <property type="entry name" value="HTH_AraC-typ_CS"/>
</dbReference>
<keyword evidence="6" id="KW-1185">Reference proteome</keyword>
<protein>
    <submittedName>
        <fullName evidence="5">GyrI-like domain-containing protein</fullName>
    </submittedName>
</protein>
<dbReference type="InterPro" id="IPR029442">
    <property type="entry name" value="GyrI-like"/>
</dbReference>
<evidence type="ECO:0000313" key="5">
    <source>
        <dbReference type="EMBL" id="MFN0293013.1"/>
    </source>
</evidence>
<dbReference type="PANTHER" id="PTHR40055:SF2">
    <property type="entry name" value="DNA GYRASE INHIBITOR"/>
    <property type="match status" value="1"/>
</dbReference>
<dbReference type="Pfam" id="PF12833">
    <property type="entry name" value="HTH_18"/>
    <property type="match status" value="1"/>
</dbReference>
<accession>A0ABW9JP44</accession>
<dbReference type="SUPFAM" id="SSF46689">
    <property type="entry name" value="Homeodomain-like"/>
    <property type="match status" value="2"/>
</dbReference>
<proteinExistence type="predicted"/>
<evidence type="ECO:0000256" key="1">
    <source>
        <dbReference type="ARBA" id="ARBA00023015"/>
    </source>
</evidence>
<keyword evidence="3" id="KW-0804">Transcription</keyword>
<dbReference type="PRINTS" id="PR00032">
    <property type="entry name" value="HTHARAC"/>
</dbReference>
<evidence type="ECO:0000259" key="4">
    <source>
        <dbReference type="PROSITE" id="PS01124"/>
    </source>
</evidence>
<gene>
    <name evidence="5" type="ORF">E5L68_016570</name>
</gene>
<dbReference type="PANTHER" id="PTHR40055">
    <property type="entry name" value="TRANSCRIPTIONAL REGULATOR YGIV-RELATED"/>
    <property type="match status" value="1"/>
</dbReference>
<dbReference type="InterPro" id="IPR020449">
    <property type="entry name" value="Tscrpt_reg_AraC-type_HTH"/>
</dbReference>
<feature type="domain" description="HTH araC/xylS-type" evidence="4">
    <location>
        <begin position="10"/>
        <end position="109"/>
    </location>
</feature>
<reference evidence="5 6" key="1">
    <citation type="submission" date="2024-12" db="EMBL/GenBank/DDBJ databases">
        <authorList>
            <person name="Hu S."/>
        </authorList>
    </citation>
    <scope>NUCLEOTIDE SEQUENCE [LARGE SCALE GENOMIC DNA]</scope>
    <source>
        <strain evidence="5 6">P-25</strain>
    </source>
</reference>